<evidence type="ECO:0000313" key="1">
    <source>
        <dbReference type="EMBL" id="PHU38556.1"/>
    </source>
</evidence>
<dbReference type="EMBL" id="PDYG01000006">
    <property type="protein sequence ID" value="PHU38556.1"/>
    <property type="molecule type" value="Genomic_DNA"/>
</dbReference>
<comment type="caution">
    <text evidence="1">The sequence shown here is derived from an EMBL/GenBank/DDBJ whole genome shotgun (WGS) entry which is preliminary data.</text>
</comment>
<sequence>MKDQQFFKSVMVGKHIPLLVLDQKWHRLYAIHGKPDQVKELEAQLNGLLARQGKLNTDLKELKKLKNNLMSDIMDHMEGAENSMDASSREKKMEDNKRLIDDINDRLEQCEDELLEIPNEIAHTNDALMLETMDYCYDFLRVNQKEAKEIDDWIQQIRIDLKKNIIRKQNREINNKEMYSYLHDIFGAEILDMFDLKEESKVEEEEAKE</sequence>
<reference evidence="1 2" key="2">
    <citation type="submission" date="2017-10" db="EMBL/GenBank/DDBJ databases">
        <authorList>
            <person name="Banno H."/>
            <person name="Chua N.-H."/>
        </authorList>
    </citation>
    <scope>NUCLEOTIDE SEQUENCE [LARGE SCALE GENOMIC DNA]</scope>
    <source>
        <strain evidence="1 2">JK623</strain>
    </source>
</reference>
<proteinExistence type="predicted"/>
<gene>
    <name evidence="1" type="ORF">CSX02_02205</name>
</gene>
<dbReference type="Proteomes" id="UP000224563">
    <property type="component" value="Unassembled WGS sequence"/>
</dbReference>
<organism evidence="1 2">
    <name type="scientific">Agathobacter ruminis</name>
    <dbReference type="NCBI Taxonomy" id="1712665"/>
    <lineage>
        <taxon>Bacteria</taxon>
        <taxon>Bacillati</taxon>
        <taxon>Bacillota</taxon>
        <taxon>Clostridia</taxon>
        <taxon>Lachnospirales</taxon>
        <taxon>Lachnospiraceae</taxon>
        <taxon>Agathobacter</taxon>
    </lineage>
</organism>
<dbReference type="RefSeq" id="WP_099385466.1">
    <property type="nucleotide sequence ID" value="NZ_JANSWH010000099.1"/>
</dbReference>
<reference evidence="1 2" key="1">
    <citation type="submission" date="2017-10" db="EMBL/GenBank/DDBJ databases">
        <title>Resolving the taxonomy of Roseburia spp., Eubacterium rectale and Agathobacter spp. through phylogenomic analysis.</title>
        <authorList>
            <person name="Sheridan P.O."/>
            <person name="Walker A.W."/>
            <person name="Duncan S.H."/>
            <person name="Scott K.P."/>
            <person name="Toole P.W.O."/>
            <person name="Luis P."/>
            <person name="Flint H.J."/>
        </authorList>
    </citation>
    <scope>NUCLEOTIDE SEQUENCE [LARGE SCALE GENOMIC DNA]</scope>
    <source>
        <strain evidence="1 2">JK623</strain>
    </source>
</reference>
<dbReference type="Gene3D" id="1.10.287.510">
    <property type="entry name" value="Helix hairpin bin"/>
    <property type="match status" value="1"/>
</dbReference>
<name>A0A2G3E5J9_9FIRM</name>
<evidence type="ECO:0000313" key="2">
    <source>
        <dbReference type="Proteomes" id="UP000224563"/>
    </source>
</evidence>
<protein>
    <submittedName>
        <fullName evidence="1">Uncharacterized protein</fullName>
    </submittedName>
</protein>
<keyword evidence="2" id="KW-1185">Reference proteome</keyword>
<dbReference type="AlphaFoldDB" id="A0A2G3E5J9"/>
<accession>A0A2G3E5J9</accession>